<organism evidence="2 3">
    <name type="scientific">Clathrospora elynae</name>
    <dbReference type="NCBI Taxonomy" id="706981"/>
    <lineage>
        <taxon>Eukaryota</taxon>
        <taxon>Fungi</taxon>
        <taxon>Dikarya</taxon>
        <taxon>Ascomycota</taxon>
        <taxon>Pezizomycotina</taxon>
        <taxon>Dothideomycetes</taxon>
        <taxon>Pleosporomycetidae</taxon>
        <taxon>Pleosporales</taxon>
        <taxon>Diademaceae</taxon>
        <taxon>Clathrospora</taxon>
    </lineage>
</organism>
<sequence length="194" mass="21417">MTVITQKSGHETTFTTTMPIKWTAELEAILLHGVFEECNISFSRALCAKITERVNAAGMEFTHKAVENRLYRWKKKIVSSSPVLNANTPNTPAKSIPTKISRPRPKATPKMKKGSEFSDDDGPQYLMDDDEMLASPSAARGKRAAKGKKVAHAEAEGTDSEEEKYISMAKRVKTEPVEKADAELFTGNLEDDGI</sequence>
<feature type="region of interest" description="Disordered" evidence="1">
    <location>
        <begin position="84"/>
        <end position="165"/>
    </location>
</feature>
<gene>
    <name evidence="2" type="ORF">EJ02DRAFT_508171</name>
</gene>
<feature type="compositionally biased region" description="Polar residues" evidence="1">
    <location>
        <begin position="84"/>
        <end position="93"/>
    </location>
</feature>
<dbReference type="EMBL" id="ML976000">
    <property type="protein sequence ID" value="KAF1946975.1"/>
    <property type="molecule type" value="Genomic_DNA"/>
</dbReference>
<dbReference type="OrthoDB" id="5418867at2759"/>
<keyword evidence="3" id="KW-1185">Reference proteome</keyword>
<evidence type="ECO:0000256" key="1">
    <source>
        <dbReference type="SAM" id="MobiDB-lite"/>
    </source>
</evidence>
<feature type="compositionally biased region" description="Acidic residues" evidence="1">
    <location>
        <begin position="117"/>
        <end position="132"/>
    </location>
</feature>
<evidence type="ECO:0000313" key="3">
    <source>
        <dbReference type="Proteomes" id="UP000800038"/>
    </source>
</evidence>
<name>A0A6A5T1Y1_9PLEO</name>
<protein>
    <submittedName>
        <fullName evidence="2">Uncharacterized protein</fullName>
    </submittedName>
</protein>
<dbReference type="Proteomes" id="UP000800038">
    <property type="component" value="Unassembled WGS sequence"/>
</dbReference>
<feature type="compositionally biased region" description="Basic residues" evidence="1">
    <location>
        <begin position="140"/>
        <end position="150"/>
    </location>
</feature>
<proteinExistence type="predicted"/>
<feature type="compositionally biased region" description="Basic residues" evidence="1">
    <location>
        <begin position="101"/>
        <end position="112"/>
    </location>
</feature>
<evidence type="ECO:0000313" key="2">
    <source>
        <dbReference type="EMBL" id="KAF1946975.1"/>
    </source>
</evidence>
<dbReference type="AlphaFoldDB" id="A0A6A5T1Y1"/>
<reference evidence="2" key="1">
    <citation type="journal article" date="2020" name="Stud. Mycol.">
        <title>101 Dothideomycetes genomes: a test case for predicting lifestyles and emergence of pathogens.</title>
        <authorList>
            <person name="Haridas S."/>
            <person name="Albert R."/>
            <person name="Binder M."/>
            <person name="Bloem J."/>
            <person name="Labutti K."/>
            <person name="Salamov A."/>
            <person name="Andreopoulos B."/>
            <person name="Baker S."/>
            <person name="Barry K."/>
            <person name="Bills G."/>
            <person name="Bluhm B."/>
            <person name="Cannon C."/>
            <person name="Castanera R."/>
            <person name="Culley D."/>
            <person name="Daum C."/>
            <person name="Ezra D."/>
            <person name="Gonzalez J."/>
            <person name="Henrissat B."/>
            <person name="Kuo A."/>
            <person name="Liang C."/>
            <person name="Lipzen A."/>
            <person name="Lutzoni F."/>
            <person name="Magnuson J."/>
            <person name="Mondo S."/>
            <person name="Nolan M."/>
            <person name="Ohm R."/>
            <person name="Pangilinan J."/>
            <person name="Park H.-J."/>
            <person name="Ramirez L."/>
            <person name="Alfaro M."/>
            <person name="Sun H."/>
            <person name="Tritt A."/>
            <person name="Yoshinaga Y."/>
            <person name="Zwiers L.-H."/>
            <person name="Turgeon B."/>
            <person name="Goodwin S."/>
            <person name="Spatafora J."/>
            <person name="Crous P."/>
            <person name="Grigoriev I."/>
        </authorList>
    </citation>
    <scope>NUCLEOTIDE SEQUENCE</scope>
    <source>
        <strain evidence="2">CBS 161.51</strain>
    </source>
</reference>
<accession>A0A6A5T1Y1</accession>